<keyword evidence="2" id="KW-0813">Transport</keyword>
<dbReference type="GO" id="GO:0005524">
    <property type="term" value="F:ATP binding"/>
    <property type="evidence" value="ECO:0007669"/>
    <property type="project" value="UniProtKB-KW"/>
</dbReference>
<dbReference type="SMART" id="SM00382">
    <property type="entry name" value="AAA"/>
    <property type="match status" value="1"/>
</dbReference>
<dbReference type="STRING" id="1123281.SAMN02745180_00192"/>
<reference evidence="10 11" key="1">
    <citation type="submission" date="2016-11" db="EMBL/GenBank/DDBJ databases">
        <authorList>
            <person name="Jaros S."/>
            <person name="Januszkiewicz K."/>
            <person name="Wedrychowicz H."/>
        </authorList>
    </citation>
    <scope>NUCLEOTIDE SEQUENCE [LARGE SCALE GENOMIC DNA]</scope>
    <source>
        <strain evidence="10 11">DSM 13106</strain>
    </source>
</reference>
<organism evidence="10 11">
    <name type="scientific">Sporanaerobacter acetigenes DSM 13106</name>
    <dbReference type="NCBI Taxonomy" id="1123281"/>
    <lineage>
        <taxon>Bacteria</taxon>
        <taxon>Bacillati</taxon>
        <taxon>Bacillota</taxon>
        <taxon>Tissierellia</taxon>
        <taxon>Tissierellales</taxon>
        <taxon>Sporanaerobacteraceae</taxon>
        <taxon>Sporanaerobacter</taxon>
    </lineage>
</organism>
<evidence type="ECO:0000313" key="10">
    <source>
        <dbReference type="EMBL" id="SHH38707.1"/>
    </source>
</evidence>
<dbReference type="EMBL" id="FQXR01000002">
    <property type="protein sequence ID" value="SHH38707.1"/>
    <property type="molecule type" value="Genomic_DNA"/>
</dbReference>
<dbReference type="AlphaFoldDB" id="A0A1M5SJD7"/>
<dbReference type="GO" id="GO:0043215">
    <property type="term" value="P:daunorubicin transport"/>
    <property type="evidence" value="ECO:0007669"/>
    <property type="project" value="InterPro"/>
</dbReference>
<keyword evidence="3" id="KW-0812">Transmembrane</keyword>
<evidence type="ECO:0000256" key="6">
    <source>
        <dbReference type="ARBA" id="ARBA00022989"/>
    </source>
</evidence>
<evidence type="ECO:0000259" key="9">
    <source>
        <dbReference type="PROSITE" id="PS50893"/>
    </source>
</evidence>
<keyword evidence="7" id="KW-0472">Membrane</keyword>
<dbReference type="PROSITE" id="PS50893">
    <property type="entry name" value="ABC_TRANSPORTER_2"/>
    <property type="match status" value="1"/>
</dbReference>
<evidence type="ECO:0000256" key="5">
    <source>
        <dbReference type="ARBA" id="ARBA00022840"/>
    </source>
</evidence>
<evidence type="ECO:0000313" key="11">
    <source>
        <dbReference type="Proteomes" id="UP000184389"/>
    </source>
</evidence>
<evidence type="ECO:0000256" key="3">
    <source>
        <dbReference type="ARBA" id="ARBA00022692"/>
    </source>
</evidence>
<feature type="domain" description="ABC transporter" evidence="9">
    <location>
        <begin position="26"/>
        <end position="274"/>
    </location>
</feature>
<dbReference type="InterPro" id="IPR003439">
    <property type="entry name" value="ABC_transporter-like_ATP-bd"/>
</dbReference>
<dbReference type="GO" id="GO:0016020">
    <property type="term" value="C:membrane"/>
    <property type="evidence" value="ECO:0007669"/>
    <property type="project" value="UniProtKB-SubCell"/>
</dbReference>
<evidence type="ECO:0000256" key="1">
    <source>
        <dbReference type="ARBA" id="ARBA00004141"/>
    </source>
</evidence>
<evidence type="ECO:0000256" key="7">
    <source>
        <dbReference type="ARBA" id="ARBA00023136"/>
    </source>
</evidence>
<sequence length="357" mass="40443">MARYIIEFLVKTHILKGVLNMLDYAIEVNDLRKEFQVKKKNEHFWKRKNKEKEIFVAVDNINFDVKKGEIFGFLGPNGAGKTTTIKMISTLLRPTSGTILVNGENVVENPIKALTNIGTVLAGERSTYWKLTGRENLEYFAAMHGITGKKAKEKTDYLLKRLELDKRADETVEKYSTGMKQRVALAKALIAEPNILILDEPTSGLDPQSARNLREIILEIKEEGRTIFLTTHYMEEADQLSDRIGIIDHGKIIALDTPQNLKNNLNKTNIINLELNNWTKDVLEEIKTIPAIENVTSKFNENTQNFEVKVHVSNGSETISNLITSTISSGIKIINFRVEEPTLEDVFINLTGKSLRE</sequence>
<protein>
    <submittedName>
        <fullName evidence="10">ABC-2 type transport system ATP-binding protein</fullName>
    </submittedName>
</protein>
<comment type="subcellular location">
    <subcellularLocation>
        <location evidence="1">Membrane</location>
        <topology evidence="1">Multi-pass membrane protein</topology>
    </subcellularLocation>
</comment>
<keyword evidence="11" id="KW-1185">Reference proteome</keyword>
<accession>A0A1M5SJD7</accession>
<gene>
    <name evidence="10" type="ORF">SAMN02745180_00192</name>
</gene>
<dbReference type="Proteomes" id="UP000184389">
    <property type="component" value="Unassembled WGS sequence"/>
</dbReference>
<dbReference type="InterPro" id="IPR025302">
    <property type="entry name" value="DrrA1/2-like_C"/>
</dbReference>
<dbReference type="Gene3D" id="3.40.50.300">
    <property type="entry name" value="P-loop containing nucleotide triphosphate hydrolases"/>
    <property type="match status" value="1"/>
</dbReference>
<evidence type="ECO:0000256" key="2">
    <source>
        <dbReference type="ARBA" id="ARBA00022448"/>
    </source>
</evidence>
<dbReference type="GO" id="GO:1900753">
    <property type="term" value="P:doxorubicin transport"/>
    <property type="evidence" value="ECO:0007669"/>
    <property type="project" value="InterPro"/>
</dbReference>
<comment type="similarity">
    <text evidence="8">Belongs to the ABC transporter superfamily. Drug exporter-1 (DrugE1) (TC 3.A.1.105) family.</text>
</comment>
<dbReference type="InterPro" id="IPR050763">
    <property type="entry name" value="ABC_transporter_ATP-binding"/>
</dbReference>
<dbReference type="Pfam" id="PF13732">
    <property type="entry name" value="DrrA1-3_C"/>
    <property type="match status" value="1"/>
</dbReference>
<dbReference type="InterPro" id="IPR003593">
    <property type="entry name" value="AAA+_ATPase"/>
</dbReference>
<dbReference type="PANTHER" id="PTHR42711">
    <property type="entry name" value="ABC TRANSPORTER ATP-BINDING PROTEIN"/>
    <property type="match status" value="1"/>
</dbReference>
<dbReference type="PANTHER" id="PTHR42711:SF18">
    <property type="entry name" value="ABC TRANSPORTER, ATP-BINDING PROTEIN"/>
    <property type="match status" value="1"/>
</dbReference>
<evidence type="ECO:0000256" key="4">
    <source>
        <dbReference type="ARBA" id="ARBA00022741"/>
    </source>
</evidence>
<keyword evidence="4" id="KW-0547">Nucleotide-binding</keyword>
<dbReference type="Pfam" id="PF00005">
    <property type="entry name" value="ABC_tran"/>
    <property type="match status" value="1"/>
</dbReference>
<dbReference type="InterPro" id="IPR005894">
    <property type="entry name" value="DrrA"/>
</dbReference>
<dbReference type="InterPro" id="IPR027417">
    <property type="entry name" value="P-loop_NTPase"/>
</dbReference>
<keyword evidence="6" id="KW-1133">Transmembrane helix</keyword>
<dbReference type="SUPFAM" id="SSF52540">
    <property type="entry name" value="P-loop containing nucleoside triphosphate hydrolases"/>
    <property type="match status" value="1"/>
</dbReference>
<dbReference type="GO" id="GO:0016887">
    <property type="term" value="F:ATP hydrolysis activity"/>
    <property type="evidence" value="ECO:0007669"/>
    <property type="project" value="InterPro"/>
</dbReference>
<keyword evidence="5 10" id="KW-0067">ATP-binding</keyword>
<name>A0A1M5SJD7_9FIRM</name>
<proteinExistence type="inferred from homology"/>
<evidence type="ECO:0000256" key="8">
    <source>
        <dbReference type="ARBA" id="ARBA00049985"/>
    </source>
</evidence>
<dbReference type="FunFam" id="3.40.50.300:FF:000335">
    <property type="entry name" value="ATP binding cassette subfamily A member 5"/>
    <property type="match status" value="1"/>
</dbReference>
<dbReference type="NCBIfam" id="TIGR01188">
    <property type="entry name" value="drrA"/>
    <property type="match status" value="1"/>
</dbReference>